<gene>
    <name evidence="3" type="ORF">MAN_08780</name>
</gene>
<evidence type="ECO:0000313" key="3">
    <source>
        <dbReference type="EMBL" id="KID61541.1"/>
    </source>
</evidence>
<keyword evidence="1 2" id="KW-0732">Signal</keyword>
<dbReference type="AlphaFoldDB" id="A0A0B4F6V9"/>
<feature type="signal peptide" evidence="2">
    <location>
        <begin position="1"/>
        <end position="16"/>
    </location>
</feature>
<evidence type="ECO:0000256" key="2">
    <source>
        <dbReference type="SAM" id="SignalP"/>
    </source>
</evidence>
<evidence type="ECO:0000313" key="4">
    <source>
        <dbReference type="Proteomes" id="UP000031186"/>
    </source>
</evidence>
<dbReference type="PANTHER" id="PTHR30006">
    <property type="entry name" value="THIAMINE-BINDING PERIPLASMIC PROTEIN-RELATED"/>
    <property type="match status" value="1"/>
</dbReference>
<dbReference type="SUPFAM" id="SSF53850">
    <property type="entry name" value="Periplasmic binding protein-like II"/>
    <property type="match status" value="1"/>
</dbReference>
<sequence>MRPVLASPLLLSSALAACVDGAGKAGGAGSGAGAQSAVESRTIDEIYKAAVAEGGQVVLWHGGDEVNQMDFIKDAFEKRFPEMKLNITVDLSKYHDGRIDQQVAAKAPSQVDSVYLQTVHDFPRWAKEGVLLDYAPLGYDQILPEFKDKSTASWYALEVLFWQNAWNTKKLPNANFNNFDEFLKPEYKDKLVLTYPNDDDAVLFAFDLILQKKGNAWLDKLLAQNPTWVRGTATPFTLIAKEDSPLAATFTTAVGFANVTNIRTAFPNDAQFVSWGQRGGILKNAPHPEGAKLLAAFMLTPEFQKEYGWSVRGDVPAPAGFPKITEMQNTDVFAFNSWMEDRARVERLRFWYEDRIGTAQGVSPLVDNV</sequence>
<dbReference type="OrthoDB" id="124329at2759"/>
<proteinExistence type="predicted"/>
<name>A0A0B4F6V9_METAF</name>
<accession>A0A0B4F6V9</accession>
<dbReference type="Gene3D" id="3.40.190.10">
    <property type="entry name" value="Periplasmic binding protein-like II"/>
    <property type="match status" value="2"/>
</dbReference>
<keyword evidence="4" id="KW-1185">Reference proteome</keyword>
<evidence type="ECO:0000256" key="1">
    <source>
        <dbReference type="ARBA" id="ARBA00022729"/>
    </source>
</evidence>
<dbReference type="Proteomes" id="UP000031186">
    <property type="component" value="Unassembled WGS sequence"/>
</dbReference>
<dbReference type="PANTHER" id="PTHR30006:SF2">
    <property type="entry name" value="ABC TRANSPORTER SUBSTRATE-BINDING PROTEIN"/>
    <property type="match status" value="1"/>
</dbReference>
<dbReference type="EMBL" id="AZNF01000014">
    <property type="protein sequence ID" value="KID61541.1"/>
    <property type="molecule type" value="Genomic_DNA"/>
</dbReference>
<dbReference type="HOGENOM" id="CLU_026974_5_1_1"/>
<dbReference type="InterPro" id="IPR006059">
    <property type="entry name" value="SBP"/>
</dbReference>
<dbReference type="VEuPathDB" id="FungiDB:MAN_08780"/>
<organism evidence="3 4">
    <name type="scientific">Metarhizium anisopliae (strain ARSEF 549)</name>
    <dbReference type="NCBI Taxonomy" id="3151832"/>
    <lineage>
        <taxon>Eukaryota</taxon>
        <taxon>Fungi</taxon>
        <taxon>Dikarya</taxon>
        <taxon>Ascomycota</taxon>
        <taxon>Pezizomycotina</taxon>
        <taxon>Sordariomycetes</taxon>
        <taxon>Hypocreomycetidae</taxon>
        <taxon>Hypocreales</taxon>
        <taxon>Clavicipitaceae</taxon>
        <taxon>Metarhizium</taxon>
    </lineage>
</organism>
<dbReference type="PROSITE" id="PS51257">
    <property type="entry name" value="PROKAR_LIPOPROTEIN"/>
    <property type="match status" value="1"/>
</dbReference>
<protein>
    <submittedName>
        <fullName evidence="3">ABC-type Fe3+ transport system</fullName>
    </submittedName>
</protein>
<feature type="non-terminal residue" evidence="3">
    <location>
        <position position="1"/>
    </location>
</feature>
<dbReference type="Pfam" id="PF01547">
    <property type="entry name" value="SBP_bac_1"/>
    <property type="match status" value="1"/>
</dbReference>
<comment type="caution">
    <text evidence="3">The sequence shown here is derived from an EMBL/GenBank/DDBJ whole genome shotgun (WGS) entry which is preliminary data.</text>
</comment>
<feature type="chain" id="PRO_5002086848" evidence="2">
    <location>
        <begin position="17"/>
        <end position="369"/>
    </location>
</feature>
<reference evidence="3 4" key="1">
    <citation type="journal article" date="2014" name="Proc. Natl. Acad. Sci. U.S.A.">
        <title>Trajectory and genomic determinants of fungal-pathogen speciation and host adaptation.</title>
        <authorList>
            <person name="Hu X."/>
            <person name="Xiao G."/>
            <person name="Zheng P."/>
            <person name="Shang Y."/>
            <person name="Su Y."/>
            <person name="Zhang X."/>
            <person name="Liu X."/>
            <person name="Zhan S."/>
            <person name="St Leger R.J."/>
            <person name="Wang C."/>
        </authorList>
    </citation>
    <scope>NUCLEOTIDE SEQUENCE [LARGE SCALE GENOMIC DNA]</scope>
    <source>
        <strain evidence="3 4">ARSEF 549</strain>
    </source>
</reference>